<dbReference type="GO" id="GO:1904680">
    <property type="term" value="F:peptide transmembrane transporter activity"/>
    <property type="evidence" value="ECO:0007669"/>
    <property type="project" value="TreeGrafter"/>
</dbReference>
<dbReference type="EMBL" id="LBTA01000060">
    <property type="protein sequence ID" value="KKQ29406.1"/>
    <property type="molecule type" value="Genomic_DNA"/>
</dbReference>
<comment type="caution">
    <text evidence="5">The sequence shown here is derived from an EMBL/GenBank/DDBJ whole genome shotgun (WGS) entry which is preliminary data.</text>
</comment>
<evidence type="ECO:0000256" key="2">
    <source>
        <dbReference type="ARBA" id="ARBA00022448"/>
    </source>
</evidence>
<keyword evidence="2" id="KW-0813">Transport</keyword>
<gene>
    <name evidence="5" type="ORF">US45_C0060G0001</name>
</gene>
<feature type="domain" description="Solute-binding protein family 5" evidence="4">
    <location>
        <begin position="51"/>
        <end position="426"/>
    </location>
</feature>
<dbReference type="InterPro" id="IPR039424">
    <property type="entry name" value="SBP_5"/>
</dbReference>
<reference evidence="5 6" key="1">
    <citation type="journal article" date="2015" name="Nature">
        <title>rRNA introns, odd ribosomes, and small enigmatic genomes across a large radiation of phyla.</title>
        <authorList>
            <person name="Brown C.T."/>
            <person name="Hug L.A."/>
            <person name="Thomas B.C."/>
            <person name="Sharon I."/>
            <person name="Castelle C.J."/>
            <person name="Singh A."/>
            <person name="Wilkins M.J."/>
            <person name="Williams K.H."/>
            <person name="Banfield J.F."/>
        </authorList>
    </citation>
    <scope>NUCLEOTIDE SEQUENCE [LARGE SCALE GENOMIC DNA]</scope>
</reference>
<dbReference type="InterPro" id="IPR000914">
    <property type="entry name" value="SBP_5_dom"/>
</dbReference>
<dbReference type="PIRSF" id="PIRSF002741">
    <property type="entry name" value="MppA"/>
    <property type="match status" value="1"/>
</dbReference>
<sequence length="527" mass="60232">MVQVPLRGGSVSLGVIGTPRFINPIFAKEEADLSLVSLIYSGLVRKNGNGKLIPDLAEKYEKSENGLIYTFTLKNNLYFQDGKPVTANDVLFTINEIKNGIIENPHKVRWESVDIEKIDERTVKFTLKRPYPSFLENTTLGIMPAHLWEGSSMELNSANTSPIGSGPYMISKTDKQSSGIIDSYKLIPFKKFALGEPYIKNINLHFYQNENDLVKALIENKVDQISSITPLNAEILKEKKYQVESSVLPRVFGLFFNQNQNQLFIDKNIIKSVDQAIDKEKIVKEVLLGYGTAINSPIPPNMIQYKKPADKTDIPRQNLLQKVKNDLLKDGWKTGGDGFLEKTTTEKKKKVTKKLEFSISTGNFPELAKTAELIKQDLAVVGIKVEIKTFETGNLNQNVIRPRKYDTLLFGEIINYESDLYAFWHSSQRKDPGFNVAMYTNAKVDKILEDAYIDLKEESRIKKYMQFEDEIKKDMPAVFLYSPDFIYTVSKNLKEFKTDHIISLSDRYLNAYLWYTQTENVWKAFAK</sequence>
<evidence type="ECO:0000259" key="4">
    <source>
        <dbReference type="Pfam" id="PF00496"/>
    </source>
</evidence>
<dbReference type="Proteomes" id="UP000034701">
    <property type="component" value="Unassembled WGS sequence"/>
</dbReference>
<dbReference type="GO" id="GO:0015833">
    <property type="term" value="P:peptide transport"/>
    <property type="evidence" value="ECO:0007669"/>
    <property type="project" value="TreeGrafter"/>
</dbReference>
<accession>A0A0G0JN10</accession>
<evidence type="ECO:0000256" key="1">
    <source>
        <dbReference type="ARBA" id="ARBA00005695"/>
    </source>
</evidence>
<dbReference type="GO" id="GO:0043190">
    <property type="term" value="C:ATP-binding cassette (ABC) transporter complex"/>
    <property type="evidence" value="ECO:0007669"/>
    <property type="project" value="InterPro"/>
</dbReference>
<keyword evidence="3" id="KW-0732">Signal</keyword>
<dbReference type="PANTHER" id="PTHR30290:SF9">
    <property type="entry name" value="OLIGOPEPTIDE-BINDING PROTEIN APPA"/>
    <property type="match status" value="1"/>
</dbReference>
<evidence type="ECO:0000313" key="5">
    <source>
        <dbReference type="EMBL" id="KKQ29406.1"/>
    </source>
</evidence>
<dbReference type="AlphaFoldDB" id="A0A0G0JN10"/>
<evidence type="ECO:0000313" key="6">
    <source>
        <dbReference type="Proteomes" id="UP000034701"/>
    </source>
</evidence>
<dbReference type="Pfam" id="PF00496">
    <property type="entry name" value="SBP_bac_5"/>
    <property type="match status" value="1"/>
</dbReference>
<dbReference type="SUPFAM" id="SSF53850">
    <property type="entry name" value="Periplasmic binding protein-like II"/>
    <property type="match status" value="1"/>
</dbReference>
<evidence type="ECO:0000256" key="3">
    <source>
        <dbReference type="ARBA" id="ARBA00022729"/>
    </source>
</evidence>
<dbReference type="PATRIC" id="fig|1618729.3.peg.639"/>
<dbReference type="PANTHER" id="PTHR30290">
    <property type="entry name" value="PERIPLASMIC BINDING COMPONENT OF ABC TRANSPORTER"/>
    <property type="match status" value="1"/>
</dbReference>
<protein>
    <submittedName>
        <fullName evidence="5">Peptide/nickel ABC transporter, substrate-binding protein</fullName>
    </submittedName>
</protein>
<name>A0A0G0JN10_9BACT</name>
<proteinExistence type="inferred from homology"/>
<dbReference type="Gene3D" id="3.90.76.10">
    <property type="entry name" value="Dipeptide-binding Protein, Domain 1"/>
    <property type="match status" value="1"/>
</dbReference>
<dbReference type="Gene3D" id="3.40.190.10">
    <property type="entry name" value="Periplasmic binding protein-like II"/>
    <property type="match status" value="1"/>
</dbReference>
<comment type="similarity">
    <text evidence="1">Belongs to the bacterial solute-binding protein 5 family.</text>
</comment>
<dbReference type="GO" id="GO:0042597">
    <property type="term" value="C:periplasmic space"/>
    <property type="evidence" value="ECO:0007669"/>
    <property type="project" value="UniProtKB-ARBA"/>
</dbReference>
<dbReference type="CDD" id="cd00995">
    <property type="entry name" value="PBP2_NikA_DppA_OppA_like"/>
    <property type="match status" value="1"/>
</dbReference>
<organism evidence="5 6">
    <name type="scientific">Candidatus Nomurabacteria bacterium GW2011_GWA1_37_20</name>
    <dbReference type="NCBI Taxonomy" id="1618729"/>
    <lineage>
        <taxon>Bacteria</taxon>
        <taxon>Candidatus Nomuraibacteriota</taxon>
    </lineage>
</organism>
<dbReference type="InterPro" id="IPR030678">
    <property type="entry name" value="Peptide/Ni-bd"/>
</dbReference>
<dbReference type="Gene3D" id="3.10.105.10">
    <property type="entry name" value="Dipeptide-binding Protein, Domain 3"/>
    <property type="match status" value="1"/>
</dbReference>